<dbReference type="AlphaFoldDB" id="A0A7J5XXB1"/>
<name>A0A7J5XXB1_DISMA</name>
<dbReference type="Proteomes" id="UP000518266">
    <property type="component" value="Unassembled WGS sequence"/>
</dbReference>
<evidence type="ECO:0000313" key="1">
    <source>
        <dbReference type="EMBL" id="KAF3841541.1"/>
    </source>
</evidence>
<gene>
    <name evidence="1" type="ORF">F7725_007403</name>
</gene>
<evidence type="ECO:0000313" key="2">
    <source>
        <dbReference type="Proteomes" id="UP000518266"/>
    </source>
</evidence>
<proteinExistence type="predicted"/>
<accession>A0A7J5XXB1</accession>
<dbReference type="OrthoDB" id="9995178at2759"/>
<organism evidence="1 2">
    <name type="scientific">Dissostichus mawsoni</name>
    <name type="common">Antarctic cod</name>
    <dbReference type="NCBI Taxonomy" id="36200"/>
    <lineage>
        <taxon>Eukaryota</taxon>
        <taxon>Metazoa</taxon>
        <taxon>Chordata</taxon>
        <taxon>Craniata</taxon>
        <taxon>Vertebrata</taxon>
        <taxon>Euteleostomi</taxon>
        <taxon>Actinopterygii</taxon>
        <taxon>Neopterygii</taxon>
        <taxon>Teleostei</taxon>
        <taxon>Neoteleostei</taxon>
        <taxon>Acanthomorphata</taxon>
        <taxon>Eupercaria</taxon>
        <taxon>Perciformes</taxon>
        <taxon>Notothenioidei</taxon>
        <taxon>Nototheniidae</taxon>
        <taxon>Dissostichus</taxon>
    </lineage>
</organism>
<reference evidence="1 2" key="1">
    <citation type="submission" date="2020-03" db="EMBL/GenBank/DDBJ databases">
        <title>Dissostichus mawsoni Genome sequencing and assembly.</title>
        <authorList>
            <person name="Park H."/>
        </authorList>
    </citation>
    <scope>NUCLEOTIDE SEQUENCE [LARGE SCALE GENOMIC DNA]</scope>
    <source>
        <strain evidence="1">DM0001</strain>
        <tissue evidence="1">Muscle</tissue>
    </source>
</reference>
<sequence>MNSLNDVCHQYTKKEFKEAMAAKTNLSETDIDIQKKTVHPPAIYLGTDENRKECYAQYIPLQDTLQAMLKDPVVWQQCVKPQNNAASTNVFTDVCDGSVFKSNDLFMEPGISLKLILYQDAFEVVNPLGSSKRKHKIVCLLYTCQLRAHRSNVDNLQLLLLCPERYFKYFAHDKLFGRMLSDIRELERHGLVTSSGQVVRATVLCILGDNLGSHCIGGFTENVSTASHCCRYCLVPTNEMDNATDGFPVSTVETYKEALQQLQDTRQQM</sequence>
<dbReference type="EMBL" id="JAAKFY010000020">
    <property type="protein sequence ID" value="KAF3841541.1"/>
    <property type="molecule type" value="Genomic_DNA"/>
</dbReference>
<protein>
    <submittedName>
        <fullName evidence="1">Uncharacterized protein</fullName>
    </submittedName>
</protein>
<comment type="caution">
    <text evidence="1">The sequence shown here is derived from an EMBL/GenBank/DDBJ whole genome shotgun (WGS) entry which is preliminary data.</text>
</comment>
<keyword evidence="2" id="KW-1185">Reference proteome</keyword>